<evidence type="ECO:0000256" key="5">
    <source>
        <dbReference type="ARBA" id="ARBA00023014"/>
    </source>
</evidence>
<dbReference type="PANTHER" id="PTHR40562:SF1">
    <property type="entry name" value="NITRITE REDUCTASE (NADH) SMALL SUBUNIT"/>
    <property type="match status" value="1"/>
</dbReference>
<evidence type="ECO:0000256" key="1">
    <source>
        <dbReference type="ARBA" id="ARBA00022714"/>
    </source>
</evidence>
<dbReference type="Pfam" id="PF13806">
    <property type="entry name" value="Rieske_2"/>
    <property type="match status" value="1"/>
</dbReference>
<dbReference type="SUPFAM" id="SSF50022">
    <property type="entry name" value="ISP domain"/>
    <property type="match status" value="1"/>
</dbReference>
<keyword evidence="4" id="KW-0408">Iron</keyword>
<dbReference type="NCBIfam" id="TIGR02378">
    <property type="entry name" value="nirD_assim_sml"/>
    <property type="match status" value="1"/>
</dbReference>
<protein>
    <submittedName>
        <fullName evidence="8">Nitrite reductase small subunit NirD</fullName>
    </submittedName>
</protein>
<dbReference type="Proteomes" id="UP001168620">
    <property type="component" value="Unassembled WGS sequence"/>
</dbReference>
<evidence type="ECO:0000313" key="8">
    <source>
        <dbReference type="EMBL" id="MDN4171934.1"/>
    </source>
</evidence>
<keyword evidence="9" id="KW-1185">Reference proteome</keyword>
<reference evidence="8" key="1">
    <citation type="submission" date="2023-06" db="EMBL/GenBank/DDBJ databases">
        <title>Draft genome sequence of Nocardioides sp. SOB77.</title>
        <authorList>
            <person name="Zhang G."/>
        </authorList>
    </citation>
    <scope>NUCLEOTIDE SEQUENCE</scope>
    <source>
        <strain evidence="8">SOB77</strain>
    </source>
</reference>
<sequence length="126" mass="13190">MSGRAGVEVSAAAYTLVCGLDRIPREGGVCALVDGAAVAVFRTYDDEVFALGNYDPFSRASVLARGIVGTRGEVPFVASPMHKQAFDLRTGQCLDDAAVRVPTYDVAVRDGAVLVGPARESPEEGT</sequence>
<gene>
    <name evidence="8" type="primary">nirD</name>
    <name evidence="8" type="ORF">QWY28_03155</name>
</gene>
<dbReference type="Gene3D" id="2.102.10.10">
    <property type="entry name" value="Rieske [2Fe-2S] iron-sulphur domain"/>
    <property type="match status" value="1"/>
</dbReference>
<dbReference type="PROSITE" id="PS51300">
    <property type="entry name" value="NIRD"/>
    <property type="match status" value="1"/>
</dbReference>
<dbReference type="InterPro" id="IPR017941">
    <property type="entry name" value="Rieske_2Fe-2S"/>
</dbReference>
<evidence type="ECO:0000256" key="3">
    <source>
        <dbReference type="ARBA" id="ARBA00023002"/>
    </source>
</evidence>
<keyword evidence="6" id="KW-0534">Nitrate assimilation</keyword>
<name>A0ABT8FB63_9ACTN</name>
<dbReference type="InterPro" id="IPR036922">
    <property type="entry name" value="Rieske_2Fe-2S_sf"/>
</dbReference>
<proteinExistence type="predicted"/>
<evidence type="ECO:0000256" key="2">
    <source>
        <dbReference type="ARBA" id="ARBA00022723"/>
    </source>
</evidence>
<feature type="domain" description="Rieske" evidence="7">
    <location>
        <begin position="15"/>
        <end position="115"/>
    </location>
</feature>
<accession>A0ABT8FB63</accession>
<keyword evidence="1" id="KW-0001">2Fe-2S</keyword>
<dbReference type="PROSITE" id="PS51296">
    <property type="entry name" value="RIESKE"/>
    <property type="match status" value="1"/>
</dbReference>
<keyword evidence="5" id="KW-0411">Iron-sulfur</keyword>
<organism evidence="8 9">
    <name type="scientific">Nocardioides oceani</name>
    <dbReference type="NCBI Taxonomy" id="3058369"/>
    <lineage>
        <taxon>Bacteria</taxon>
        <taxon>Bacillati</taxon>
        <taxon>Actinomycetota</taxon>
        <taxon>Actinomycetes</taxon>
        <taxon>Propionibacteriales</taxon>
        <taxon>Nocardioidaceae</taxon>
        <taxon>Nocardioides</taxon>
    </lineage>
</organism>
<evidence type="ECO:0000259" key="7">
    <source>
        <dbReference type="PROSITE" id="PS51296"/>
    </source>
</evidence>
<dbReference type="RefSeq" id="WP_300950845.1">
    <property type="nucleotide sequence ID" value="NZ_JAUHJQ010000001.1"/>
</dbReference>
<dbReference type="InterPro" id="IPR017881">
    <property type="entry name" value="NirD"/>
</dbReference>
<evidence type="ECO:0000313" key="9">
    <source>
        <dbReference type="Proteomes" id="UP001168620"/>
    </source>
</evidence>
<dbReference type="EMBL" id="JAUHJQ010000001">
    <property type="protein sequence ID" value="MDN4171934.1"/>
    <property type="molecule type" value="Genomic_DNA"/>
</dbReference>
<keyword evidence="2" id="KW-0479">Metal-binding</keyword>
<comment type="caution">
    <text evidence="8">The sequence shown here is derived from an EMBL/GenBank/DDBJ whole genome shotgun (WGS) entry which is preliminary data.</text>
</comment>
<evidence type="ECO:0000256" key="4">
    <source>
        <dbReference type="ARBA" id="ARBA00023004"/>
    </source>
</evidence>
<dbReference type="CDD" id="cd03529">
    <property type="entry name" value="Rieske_NirD"/>
    <property type="match status" value="1"/>
</dbReference>
<dbReference type="InterPro" id="IPR012748">
    <property type="entry name" value="Rieske-like_NirD"/>
</dbReference>
<keyword evidence="3" id="KW-0560">Oxidoreductase</keyword>
<evidence type="ECO:0000256" key="6">
    <source>
        <dbReference type="ARBA" id="ARBA00023063"/>
    </source>
</evidence>
<dbReference type="PANTHER" id="PTHR40562">
    <property type="match status" value="1"/>
</dbReference>